<dbReference type="AlphaFoldDB" id="A0A1I7ZR23"/>
<accession>A0A1I7ZR23</accession>
<keyword evidence="1" id="KW-1185">Reference proteome</keyword>
<dbReference type="WBParaSite" id="L893_g28747.t2">
    <property type="protein sequence ID" value="L893_g28747.t2"/>
    <property type="gene ID" value="L893_g28747"/>
</dbReference>
<evidence type="ECO:0000313" key="2">
    <source>
        <dbReference type="WBParaSite" id="L893_g28747.t2"/>
    </source>
</evidence>
<reference evidence="2" key="1">
    <citation type="submission" date="2016-11" db="UniProtKB">
        <authorList>
            <consortium name="WormBaseParasite"/>
        </authorList>
    </citation>
    <scope>IDENTIFICATION</scope>
</reference>
<dbReference type="Proteomes" id="UP000095287">
    <property type="component" value="Unplaced"/>
</dbReference>
<proteinExistence type="predicted"/>
<protein>
    <submittedName>
        <fullName evidence="2">Uncharacterized protein</fullName>
    </submittedName>
</protein>
<sequence length="76" mass="8878">MRPSSSSYMWHPGGDRHTTFPMAPVRSILQQIFCLFGVGRSRIHTSERRDKAEHLVEDERYAESVCYEDFEEVDLS</sequence>
<evidence type="ECO:0000313" key="1">
    <source>
        <dbReference type="Proteomes" id="UP000095287"/>
    </source>
</evidence>
<organism evidence="1 2">
    <name type="scientific">Steinernema glaseri</name>
    <dbReference type="NCBI Taxonomy" id="37863"/>
    <lineage>
        <taxon>Eukaryota</taxon>
        <taxon>Metazoa</taxon>
        <taxon>Ecdysozoa</taxon>
        <taxon>Nematoda</taxon>
        <taxon>Chromadorea</taxon>
        <taxon>Rhabditida</taxon>
        <taxon>Tylenchina</taxon>
        <taxon>Panagrolaimomorpha</taxon>
        <taxon>Strongyloidoidea</taxon>
        <taxon>Steinernematidae</taxon>
        <taxon>Steinernema</taxon>
    </lineage>
</organism>
<name>A0A1I7ZR23_9BILA</name>